<feature type="region of interest" description="Disordered" evidence="1">
    <location>
        <begin position="130"/>
        <end position="164"/>
    </location>
</feature>
<protein>
    <recommendedName>
        <fullName evidence="2">F-box domain-containing protein</fullName>
    </recommendedName>
</protein>
<feature type="compositionally biased region" description="Low complexity" evidence="1">
    <location>
        <begin position="130"/>
        <end position="143"/>
    </location>
</feature>
<dbReference type="SUPFAM" id="SSF50978">
    <property type="entry name" value="WD40 repeat-like"/>
    <property type="match status" value="1"/>
</dbReference>
<dbReference type="InterPro" id="IPR001810">
    <property type="entry name" value="F-box_dom"/>
</dbReference>
<dbReference type="Gene3D" id="2.130.10.10">
    <property type="entry name" value="YVTN repeat-like/Quinoprotein amine dehydrogenase"/>
    <property type="match status" value="1"/>
</dbReference>
<reference evidence="3 4" key="1">
    <citation type="submission" date="2023-01" db="EMBL/GenBank/DDBJ databases">
        <title>Analysis of 21 Apiospora genomes using comparative genomics revels a genus with tremendous synthesis potential of carbohydrate active enzymes and secondary metabolites.</title>
        <authorList>
            <person name="Sorensen T."/>
        </authorList>
    </citation>
    <scope>NUCLEOTIDE SEQUENCE [LARGE SCALE GENOMIC DNA]</scope>
    <source>
        <strain evidence="3 4">CBS 135458</strain>
    </source>
</reference>
<feature type="domain" description="F-box" evidence="2">
    <location>
        <begin position="38"/>
        <end position="84"/>
    </location>
</feature>
<dbReference type="EMBL" id="JAQQWL010000005">
    <property type="protein sequence ID" value="KAK8074131.1"/>
    <property type="molecule type" value="Genomic_DNA"/>
</dbReference>
<feature type="compositionally biased region" description="Basic residues" evidence="1">
    <location>
        <begin position="28"/>
        <end position="39"/>
    </location>
</feature>
<proteinExistence type="predicted"/>
<dbReference type="PROSITE" id="PS50181">
    <property type="entry name" value="FBOX"/>
    <property type="match status" value="1"/>
</dbReference>
<dbReference type="SMART" id="SM00256">
    <property type="entry name" value="FBOX"/>
    <property type="match status" value="1"/>
</dbReference>
<sequence length="630" mass="68831">MPSQKRKLFPVAEASDDDNDVPTSPNPKRPRHAAPRRRDHLSPLSDELLIRILACLPLPSLLNVAPVSRRFHRLAEDSQLWKRLYYDRFVLPRALRIPGFRNGTAREGKLHYSSRRAVWADGRRGGWVDVRSSSSGSSNNDKNGVGGGDGSVDRASPSSSRDWKRQYKLRHNWSKGKAAVEELHVGGQGPVPSTEEEEFAATARPMLVKISEGVAVTADLSSGLRAWDLKTKELVAQIALLDSESPSPAAPSCLAVDDQELHSRVLNVAVGFEDGSFGVWKLDIGKNELIRKYRHEKSTNGELKGIAFSHPYLLTATESVLISLYTFDFTDDRRSTTTPAQDRLNAELINIASEVDSQIEDEVGGLGSDSKMPQIANAPSGFLQAPLLLTSLKSHTSRAPLALSIRKTASTTIASIAYTFSTLQGWSLGIQDLHLRASSSRAKTTPDITTTRIAYSPPVRSSPLQVLSPPSSPARPTAASRVSNASGQQADDGPTSICYNHPYLLATLPDNTLILHLCTSNATSLSVSPGIRLWGHTSGISDAEITSRGKAVSVSCRGEEIRVWELEGRAEARSIEVRPNVPPQTNAESNSNNPSTFDEKRNWVGFDDEMVIVLKESNQGRESLMVYDFT</sequence>
<dbReference type="RefSeq" id="XP_066718606.1">
    <property type="nucleotide sequence ID" value="XM_066856439.1"/>
</dbReference>
<dbReference type="Pfam" id="PF25499">
    <property type="entry name" value="Beta-prop_pof12"/>
    <property type="match status" value="1"/>
</dbReference>
<evidence type="ECO:0000313" key="4">
    <source>
        <dbReference type="Proteomes" id="UP001480595"/>
    </source>
</evidence>
<evidence type="ECO:0000259" key="2">
    <source>
        <dbReference type="PROSITE" id="PS50181"/>
    </source>
</evidence>
<feature type="compositionally biased region" description="Polar residues" evidence="1">
    <location>
        <begin position="439"/>
        <end position="453"/>
    </location>
</feature>
<dbReference type="Pfam" id="PF12937">
    <property type="entry name" value="F-box-like"/>
    <property type="match status" value="1"/>
</dbReference>
<keyword evidence="4" id="KW-1185">Reference proteome</keyword>
<dbReference type="InterPro" id="IPR036322">
    <property type="entry name" value="WD40_repeat_dom_sf"/>
</dbReference>
<feature type="region of interest" description="Disordered" evidence="1">
    <location>
        <begin position="580"/>
        <end position="600"/>
    </location>
</feature>
<dbReference type="InterPro" id="IPR015943">
    <property type="entry name" value="WD40/YVTN_repeat-like_dom_sf"/>
</dbReference>
<accession>A0ABR1VS90</accession>
<feature type="compositionally biased region" description="Polar residues" evidence="1">
    <location>
        <begin position="583"/>
        <end position="596"/>
    </location>
</feature>
<evidence type="ECO:0000313" key="3">
    <source>
        <dbReference type="EMBL" id="KAK8074131.1"/>
    </source>
</evidence>
<dbReference type="Gene3D" id="1.20.1280.50">
    <property type="match status" value="1"/>
</dbReference>
<dbReference type="SUPFAM" id="SSF81383">
    <property type="entry name" value="F-box domain"/>
    <property type="match status" value="1"/>
</dbReference>
<feature type="region of interest" description="Disordered" evidence="1">
    <location>
        <begin position="439"/>
        <end position="493"/>
    </location>
</feature>
<evidence type="ECO:0000256" key="1">
    <source>
        <dbReference type="SAM" id="MobiDB-lite"/>
    </source>
</evidence>
<feature type="compositionally biased region" description="Low complexity" evidence="1">
    <location>
        <begin position="456"/>
        <end position="481"/>
    </location>
</feature>
<name>A0ABR1VS90_9PEZI</name>
<dbReference type="InterPro" id="IPR036047">
    <property type="entry name" value="F-box-like_dom_sf"/>
</dbReference>
<organism evidence="3 4">
    <name type="scientific">Apiospora phragmitis</name>
    <dbReference type="NCBI Taxonomy" id="2905665"/>
    <lineage>
        <taxon>Eukaryota</taxon>
        <taxon>Fungi</taxon>
        <taxon>Dikarya</taxon>
        <taxon>Ascomycota</taxon>
        <taxon>Pezizomycotina</taxon>
        <taxon>Sordariomycetes</taxon>
        <taxon>Xylariomycetidae</taxon>
        <taxon>Amphisphaeriales</taxon>
        <taxon>Apiosporaceae</taxon>
        <taxon>Apiospora</taxon>
    </lineage>
</organism>
<gene>
    <name evidence="3" type="ORF">PG994_005030</name>
</gene>
<dbReference type="GeneID" id="92089502"/>
<feature type="region of interest" description="Disordered" evidence="1">
    <location>
        <begin position="1"/>
        <end position="39"/>
    </location>
</feature>
<comment type="caution">
    <text evidence="3">The sequence shown here is derived from an EMBL/GenBank/DDBJ whole genome shotgun (WGS) entry which is preliminary data.</text>
</comment>
<dbReference type="Proteomes" id="UP001480595">
    <property type="component" value="Unassembled WGS sequence"/>
</dbReference>